<dbReference type="AlphaFoldDB" id="A0A3N4IHM8"/>
<feature type="transmembrane region" description="Helical" evidence="6">
    <location>
        <begin position="136"/>
        <end position="154"/>
    </location>
</feature>
<organism evidence="7 8">
    <name type="scientific">Ascobolus immersus RN42</name>
    <dbReference type="NCBI Taxonomy" id="1160509"/>
    <lineage>
        <taxon>Eukaryota</taxon>
        <taxon>Fungi</taxon>
        <taxon>Dikarya</taxon>
        <taxon>Ascomycota</taxon>
        <taxon>Pezizomycotina</taxon>
        <taxon>Pezizomycetes</taxon>
        <taxon>Pezizales</taxon>
        <taxon>Ascobolaceae</taxon>
        <taxon>Ascobolus</taxon>
    </lineage>
</organism>
<dbReference type="STRING" id="1160509.A0A3N4IHM8"/>
<keyword evidence="3 6" id="KW-1133">Transmembrane helix</keyword>
<keyword evidence="4 6" id="KW-0472">Membrane</keyword>
<protein>
    <submittedName>
        <fullName evidence="7">Uncharacterized protein</fullName>
    </submittedName>
</protein>
<evidence type="ECO:0000256" key="2">
    <source>
        <dbReference type="ARBA" id="ARBA00022692"/>
    </source>
</evidence>
<feature type="compositionally biased region" description="Low complexity" evidence="5">
    <location>
        <begin position="20"/>
        <end position="33"/>
    </location>
</feature>
<dbReference type="GO" id="GO:0016020">
    <property type="term" value="C:membrane"/>
    <property type="evidence" value="ECO:0007669"/>
    <property type="project" value="UniProtKB-SubCell"/>
</dbReference>
<evidence type="ECO:0000256" key="6">
    <source>
        <dbReference type="SAM" id="Phobius"/>
    </source>
</evidence>
<gene>
    <name evidence="7" type="ORF">BJ508DRAFT_374940</name>
</gene>
<accession>A0A3N4IHM8</accession>
<keyword evidence="2 6" id="KW-0812">Transmembrane</keyword>
<evidence type="ECO:0000256" key="4">
    <source>
        <dbReference type="ARBA" id="ARBA00023136"/>
    </source>
</evidence>
<evidence type="ECO:0000256" key="3">
    <source>
        <dbReference type="ARBA" id="ARBA00022989"/>
    </source>
</evidence>
<reference evidence="7 8" key="1">
    <citation type="journal article" date="2018" name="Nat. Ecol. Evol.">
        <title>Pezizomycetes genomes reveal the molecular basis of ectomycorrhizal truffle lifestyle.</title>
        <authorList>
            <person name="Murat C."/>
            <person name="Payen T."/>
            <person name="Noel B."/>
            <person name="Kuo A."/>
            <person name="Morin E."/>
            <person name="Chen J."/>
            <person name="Kohler A."/>
            <person name="Krizsan K."/>
            <person name="Balestrini R."/>
            <person name="Da Silva C."/>
            <person name="Montanini B."/>
            <person name="Hainaut M."/>
            <person name="Levati E."/>
            <person name="Barry K.W."/>
            <person name="Belfiori B."/>
            <person name="Cichocki N."/>
            <person name="Clum A."/>
            <person name="Dockter R.B."/>
            <person name="Fauchery L."/>
            <person name="Guy J."/>
            <person name="Iotti M."/>
            <person name="Le Tacon F."/>
            <person name="Lindquist E.A."/>
            <person name="Lipzen A."/>
            <person name="Malagnac F."/>
            <person name="Mello A."/>
            <person name="Molinier V."/>
            <person name="Miyauchi S."/>
            <person name="Poulain J."/>
            <person name="Riccioni C."/>
            <person name="Rubini A."/>
            <person name="Sitrit Y."/>
            <person name="Splivallo R."/>
            <person name="Traeger S."/>
            <person name="Wang M."/>
            <person name="Zifcakova L."/>
            <person name="Wipf D."/>
            <person name="Zambonelli A."/>
            <person name="Paolocci F."/>
            <person name="Nowrousian M."/>
            <person name="Ottonello S."/>
            <person name="Baldrian P."/>
            <person name="Spatafora J.W."/>
            <person name="Henrissat B."/>
            <person name="Nagy L.G."/>
            <person name="Aury J.M."/>
            <person name="Wincker P."/>
            <person name="Grigoriev I.V."/>
            <person name="Bonfante P."/>
            <person name="Martin F.M."/>
        </authorList>
    </citation>
    <scope>NUCLEOTIDE SEQUENCE [LARGE SCALE GENOMIC DNA]</scope>
    <source>
        <strain evidence="7 8">RN42</strain>
    </source>
</reference>
<sequence length="179" mass="19876">MDFAPYQSAAPETRRSLDGTRPTSPPIRSIRSPPSSPPLLPVYGNNDGITGGPRWGGDVERGTGGLVNEFETSLPVRLDFEAMAAYLLLPPIGGVILLILEHKSDYIRFHAWQSSLLFTAIIVVHFVLFWSSFLQFFVMLGYFGAAGYLAYRAYKDADNLDRAEMPFFGPLATRILDDE</sequence>
<evidence type="ECO:0000313" key="7">
    <source>
        <dbReference type="EMBL" id="RPA83691.1"/>
    </source>
</evidence>
<name>A0A3N4IHM8_ASCIM</name>
<dbReference type="PANTHER" id="PTHR36460">
    <property type="entry name" value="UPF0132 DOMAIN PROTEIN (AFU_ORTHOLOGUE AFUA_3G10255)"/>
    <property type="match status" value="1"/>
</dbReference>
<comment type="subcellular location">
    <subcellularLocation>
        <location evidence="1">Membrane</location>
        <topology evidence="1">Multi-pass membrane protein</topology>
    </subcellularLocation>
</comment>
<keyword evidence="8" id="KW-1185">Reference proteome</keyword>
<evidence type="ECO:0000256" key="1">
    <source>
        <dbReference type="ARBA" id="ARBA00004141"/>
    </source>
</evidence>
<dbReference type="OrthoDB" id="5546837at2759"/>
<feature type="region of interest" description="Disordered" evidence="5">
    <location>
        <begin position="1"/>
        <end position="43"/>
    </location>
</feature>
<proteinExistence type="predicted"/>
<feature type="transmembrane region" description="Helical" evidence="6">
    <location>
        <begin position="112"/>
        <end position="130"/>
    </location>
</feature>
<dbReference type="PANTHER" id="PTHR36460:SF1">
    <property type="entry name" value="UPF0132 DOMAIN PROTEIN (AFU_ORTHOLOGUE AFUA_3G10255)"/>
    <property type="match status" value="1"/>
</dbReference>
<evidence type="ECO:0000256" key="5">
    <source>
        <dbReference type="SAM" id="MobiDB-lite"/>
    </source>
</evidence>
<dbReference type="EMBL" id="ML119663">
    <property type="protein sequence ID" value="RPA83691.1"/>
    <property type="molecule type" value="Genomic_DNA"/>
</dbReference>
<evidence type="ECO:0000313" key="8">
    <source>
        <dbReference type="Proteomes" id="UP000275078"/>
    </source>
</evidence>
<dbReference type="Proteomes" id="UP000275078">
    <property type="component" value="Unassembled WGS sequence"/>
</dbReference>
<feature type="transmembrane region" description="Helical" evidence="6">
    <location>
        <begin position="83"/>
        <end position="100"/>
    </location>
</feature>